<evidence type="ECO:0000313" key="4">
    <source>
        <dbReference type="Proteomes" id="UP001066276"/>
    </source>
</evidence>
<evidence type="ECO:0000256" key="1">
    <source>
        <dbReference type="SAM" id="MobiDB-lite"/>
    </source>
</evidence>
<name>A0AAV7PZ95_PLEWA</name>
<proteinExistence type="predicted"/>
<feature type="transmembrane region" description="Helical" evidence="2">
    <location>
        <begin position="359"/>
        <end position="380"/>
    </location>
</feature>
<keyword evidence="4" id="KW-1185">Reference proteome</keyword>
<keyword evidence="2" id="KW-1133">Transmembrane helix</keyword>
<feature type="region of interest" description="Disordered" evidence="1">
    <location>
        <begin position="69"/>
        <end position="93"/>
    </location>
</feature>
<dbReference type="Proteomes" id="UP001066276">
    <property type="component" value="Chromosome 7"/>
</dbReference>
<dbReference type="AlphaFoldDB" id="A0AAV7PZ95"/>
<gene>
    <name evidence="3" type="ORF">NDU88_010570</name>
</gene>
<evidence type="ECO:0000313" key="3">
    <source>
        <dbReference type="EMBL" id="KAJ1132244.1"/>
    </source>
</evidence>
<sequence length="395" mass="44517">MEKDLMSPVISKARSCARSSPGNQSLQLSIEETGGPERMSVEESGSHYTSLPSDLYGFCDIHKRKVPPNLKKSEPQFSVPSKMTNDVDPQESPSQYLEIEEGPFKALSYEEEAKQGIVEDVPTQETHLFPAEIINDHKEKKKKRRRRRKSVEKTVEQFFYKSVLQLQVMLLAVLQFSPKMPSGLKVFGTRNLFEVVSGVFLNLFRGRALGWAGRVAFILFLLNFQSTSGLKMCQHMFTGTTAIDCPITLLNLKSPSQSVCNLKELARCPERTDCTHSISLCLWNDYSMMIYYLEKDTGPYSLEHGVITDGAETFNLGNEDCKEYSTNPAQTSRKDPPHVTTKTDPTPLPGDETSTVDPGIIAGIAAVIFLAAVCSITWWWRCRRRSPRKKKSTKW</sequence>
<dbReference type="EMBL" id="JANPWB010000011">
    <property type="protein sequence ID" value="KAJ1132244.1"/>
    <property type="molecule type" value="Genomic_DNA"/>
</dbReference>
<accession>A0AAV7PZ95</accession>
<protein>
    <submittedName>
        <fullName evidence="3">Uncharacterized protein</fullName>
    </submittedName>
</protein>
<evidence type="ECO:0000256" key="2">
    <source>
        <dbReference type="SAM" id="Phobius"/>
    </source>
</evidence>
<comment type="caution">
    <text evidence="3">The sequence shown here is derived from an EMBL/GenBank/DDBJ whole genome shotgun (WGS) entry which is preliminary data.</text>
</comment>
<feature type="compositionally biased region" description="Polar residues" evidence="1">
    <location>
        <begin position="17"/>
        <end position="30"/>
    </location>
</feature>
<organism evidence="3 4">
    <name type="scientific">Pleurodeles waltl</name>
    <name type="common">Iberian ribbed newt</name>
    <dbReference type="NCBI Taxonomy" id="8319"/>
    <lineage>
        <taxon>Eukaryota</taxon>
        <taxon>Metazoa</taxon>
        <taxon>Chordata</taxon>
        <taxon>Craniata</taxon>
        <taxon>Vertebrata</taxon>
        <taxon>Euteleostomi</taxon>
        <taxon>Amphibia</taxon>
        <taxon>Batrachia</taxon>
        <taxon>Caudata</taxon>
        <taxon>Salamandroidea</taxon>
        <taxon>Salamandridae</taxon>
        <taxon>Pleurodelinae</taxon>
        <taxon>Pleurodeles</taxon>
    </lineage>
</organism>
<keyword evidence="2" id="KW-0472">Membrane</keyword>
<keyword evidence="2" id="KW-0812">Transmembrane</keyword>
<reference evidence="3" key="1">
    <citation type="journal article" date="2022" name="bioRxiv">
        <title>Sequencing and chromosome-scale assembly of the giantPleurodeles waltlgenome.</title>
        <authorList>
            <person name="Brown T."/>
            <person name="Elewa A."/>
            <person name="Iarovenko S."/>
            <person name="Subramanian E."/>
            <person name="Araus A.J."/>
            <person name="Petzold A."/>
            <person name="Susuki M."/>
            <person name="Suzuki K.-i.T."/>
            <person name="Hayashi T."/>
            <person name="Toyoda A."/>
            <person name="Oliveira C."/>
            <person name="Osipova E."/>
            <person name="Leigh N.D."/>
            <person name="Simon A."/>
            <person name="Yun M.H."/>
        </authorList>
    </citation>
    <scope>NUCLEOTIDE SEQUENCE</scope>
    <source>
        <strain evidence="3">20211129_DDA</strain>
        <tissue evidence="3">Liver</tissue>
    </source>
</reference>
<feature type="compositionally biased region" description="Polar residues" evidence="1">
    <location>
        <begin position="75"/>
        <end position="84"/>
    </location>
</feature>
<feature type="region of interest" description="Disordered" evidence="1">
    <location>
        <begin position="324"/>
        <end position="352"/>
    </location>
</feature>
<feature type="region of interest" description="Disordered" evidence="1">
    <location>
        <begin position="1"/>
        <end position="48"/>
    </location>
</feature>